<sequence length="49" mass="5523">MKRVVSLVINAVYASQGRMFHRDPDIPILSLQIKGFGHSMNYSMAGDRD</sequence>
<name>A0A101LY76_PICGL</name>
<comment type="caution">
    <text evidence="1">The sequence shown here is derived from an EMBL/GenBank/DDBJ whole genome shotgun (WGS) entry which is preliminary data.</text>
</comment>
<geneLocation type="mitochondrion" evidence="1"/>
<accession>A0A101LY76</accession>
<dbReference type="EMBL" id="LKAM01000007">
    <property type="protein sequence ID" value="KUM47398.1"/>
    <property type="molecule type" value="Genomic_DNA"/>
</dbReference>
<dbReference type="AlphaFoldDB" id="A0A101LY76"/>
<keyword evidence="1" id="KW-0496">Mitochondrion</keyword>
<protein>
    <submittedName>
        <fullName evidence="1">Uncharacterized protein</fullName>
    </submittedName>
</protein>
<organism evidence="1">
    <name type="scientific">Picea glauca</name>
    <name type="common">White spruce</name>
    <name type="synonym">Pinus glauca</name>
    <dbReference type="NCBI Taxonomy" id="3330"/>
    <lineage>
        <taxon>Eukaryota</taxon>
        <taxon>Viridiplantae</taxon>
        <taxon>Streptophyta</taxon>
        <taxon>Embryophyta</taxon>
        <taxon>Tracheophyta</taxon>
        <taxon>Spermatophyta</taxon>
        <taxon>Pinopsida</taxon>
        <taxon>Pinidae</taxon>
        <taxon>Conifers I</taxon>
        <taxon>Pinales</taxon>
        <taxon>Pinaceae</taxon>
        <taxon>Picea</taxon>
    </lineage>
</organism>
<reference evidence="1" key="1">
    <citation type="journal article" date="2015" name="Genome Biol. Evol.">
        <title>Organellar Genomes of White Spruce (Picea glauca): Assembly and Annotation.</title>
        <authorList>
            <person name="Jackman S.D."/>
            <person name="Warren R.L."/>
            <person name="Gibb E.A."/>
            <person name="Vandervalk B.P."/>
            <person name="Mohamadi H."/>
            <person name="Chu J."/>
            <person name="Raymond A."/>
            <person name="Pleasance S."/>
            <person name="Coope R."/>
            <person name="Wildung M.R."/>
            <person name="Ritland C.E."/>
            <person name="Bousquet J."/>
            <person name="Jones S.J."/>
            <person name="Bohlmann J."/>
            <person name="Birol I."/>
        </authorList>
    </citation>
    <scope>NUCLEOTIDE SEQUENCE [LARGE SCALE GENOMIC DNA]</scope>
    <source>
        <tissue evidence="1">Flushing bud</tissue>
    </source>
</reference>
<evidence type="ECO:0000313" key="1">
    <source>
        <dbReference type="EMBL" id="KUM47398.1"/>
    </source>
</evidence>
<gene>
    <name evidence="1" type="ORF">ABT39_MTgene5583</name>
</gene>
<proteinExistence type="predicted"/>